<dbReference type="Gramene" id="evm.model.03.1441">
    <property type="protein sequence ID" value="cds.evm.model.03.1441"/>
    <property type="gene ID" value="evm.TU.03.1441"/>
</dbReference>
<evidence type="ECO:0000256" key="1">
    <source>
        <dbReference type="ARBA" id="ARBA00022670"/>
    </source>
</evidence>
<dbReference type="GO" id="GO:0008233">
    <property type="term" value="F:peptidase activity"/>
    <property type="evidence" value="ECO:0007669"/>
    <property type="project" value="UniProtKB-KW"/>
</dbReference>
<dbReference type="InterPro" id="IPR012337">
    <property type="entry name" value="RNaseH-like_sf"/>
</dbReference>
<evidence type="ECO:0000313" key="5">
    <source>
        <dbReference type="Proteomes" id="UP000596661"/>
    </source>
</evidence>
<reference evidence="4" key="2">
    <citation type="submission" date="2021-03" db="UniProtKB">
        <authorList>
            <consortium name="EnsemblPlants"/>
        </authorList>
    </citation>
    <scope>IDENTIFICATION</scope>
</reference>
<dbReference type="EnsemblPlants" id="evm.model.03.1441">
    <property type="protein sequence ID" value="cds.evm.model.03.1441"/>
    <property type="gene ID" value="evm.TU.03.1441"/>
</dbReference>
<dbReference type="InterPro" id="IPR057670">
    <property type="entry name" value="SH3_retrovirus"/>
</dbReference>
<organism evidence="4 5">
    <name type="scientific">Cannabis sativa</name>
    <name type="common">Hemp</name>
    <name type="synonym">Marijuana</name>
    <dbReference type="NCBI Taxonomy" id="3483"/>
    <lineage>
        <taxon>Eukaryota</taxon>
        <taxon>Viridiplantae</taxon>
        <taxon>Streptophyta</taxon>
        <taxon>Embryophyta</taxon>
        <taxon>Tracheophyta</taxon>
        <taxon>Spermatophyta</taxon>
        <taxon>Magnoliopsida</taxon>
        <taxon>eudicotyledons</taxon>
        <taxon>Gunneridae</taxon>
        <taxon>Pentapetalae</taxon>
        <taxon>rosids</taxon>
        <taxon>fabids</taxon>
        <taxon>Rosales</taxon>
        <taxon>Cannabaceae</taxon>
        <taxon>Cannabis</taxon>
    </lineage>
</organism>
<dbReference type="AlphaFoldDB" id="A0A803P5A9"/>
<dbReference type="Gene3D" id="3.30.420.10">
    <property type="entry name" value="Ribonuclease H-like superfamily/Ribonuclease H"/>
    <property type="match status" value="1"/>
</dbReference>
<dbReference type="InterPro" id="IPR001584">
    <property type="entry name" value="Integrase_cat-core"/>
</dbReference>
<sequence length="830" mass="94381">MEFIPPMFLSSMTESIATEVMGCSTLAALWKALENLYGAHSKSKMDDTSTPFKHATYLPIVLQIEARPSITWQELQELLLSFDSKIEHLQNLNGMPKSTSQPTANLANRSQNTGRGRGSNTQQNSATDRGNYPNSSRGGGSRGRGRGRFSNNSKPTCQVCGKINLKENKDLLPLLLLPKSWTVKCGMLIRSQEPRHTERQNMSQKSSYGGKDKLVVGDGHPLAITHIGSGILSTNVPFKTLVLKDVLLVPEMAKKLISISKLTTDNDILIEFDSDFCFVKDKVTRKVLLTGMLKDGLYQLNSPLSKPVCQPTQSAPSTHDFVCSASINRQSNFLSKKDVWHRRLGHPSSKILKLVLNSSNVPVSFNNNESFCDACQYGKSHALPFKLSNSRATKMLELIHTDLWGPAPINSNTNFKFYIHFLDDYSRFTWLYPLKQKSDALNGFTQFKTMAENQFETKIKFITTDWGGEFQAFDQFLITHGIQFHHSCPHTSAQNGRNEENYRHIVEMGLTLLAQASMPLKFWVDAFQTSVYLINRLPTPVLSNKSPFEIVYHKKPDYHLLRTFGAACFPCLRPYQTHKFQFHSLKCVNLGYSESFKGYKCLSTTGRVYISRHVVLNEKEFPFKNGFLNTYASEQTVIVQNEACIEARYSDSPPHQRNVHLLYLLPKDWLYLNQRKYVEELLRKYDMVNIKPMSQLCILGKTISLTDGEAMHNPTIYSEFLAPTPQFIGVHHTILEIFEGHNKSWLAYRIKMIKLFITGLLGSRIGDVALMTKICWRLLCLSWRHTCVLVIKEAICGLKVYHLNPEYRALAHVTAEITWIESFLKELKFP</sequence>
<accession>A0A803P5A9</accession>
<feature type="compositionally biased region" description="Polar residues" evidence="2">
    <location>
        <begin position="92"/>
        <end position="128"/>
    </location>
</feature>
<evidence type="ECO:0000313" key="4">
    <source>
        <dbReference type="EnsemblPlants" id="cds.evm.model.03.1441"/>
    </source>
</evidence>
<dbReference type="Pfam" id="PF22936">
    <property type="entry name" value="Pol_BBD"/>
    <property type="match status" value="1"/>
</dbReference>
<dbReference type="Pfam" id="PF25597">
    <property type="entry name" value="SH3_retrovirus"/>
    <property type="match status" value="1"/>
</dbReference>
<feature type="region of interest" description="Disordered" evidence="2">
    <location>
        <begin position="92"/>
        <end position="153"/>
    </location>
</feature>
<dbReference type="InterPro" id="IPR039537">
    <property type="entry name" value="Retrotran_Ty1/copia-like"/>
</dbReference>
<dbReference type="SUPFAM" id="SSF53098">
    <property type="entry name" value="Ribonuclease H-like"/>
    <property type="match status" value="1"/>
</dbReference>
<dbReference type="Pfam" id="PF00665">
    <property type="entry name" value="rve"/>
    <property type="match status" value="1"/>
</dbReference>
<dbReference type="InterPro" id="IPR054722">
    <property type="entry name" value="PolX-like_BBD"/>
</dbReference>
<name>A0A803P5A9_CANSA</name>
<dbReference type="Pfam" id="PF13976">
    <property type="entry name" value="gag_pre-integrs"/>
    <property type="match status" value="1"/>
</dbReference>
<dbReference type="GO" id="GO:0015074">
    <property type="term" value="P:DNA integration"/>
    <property type="evidence" value="ECO:0007669"/>
    <property type="project" value="InterPro"/>
</dbReference>
<dbReference type="GO" id="GO:0006508">
    <property type="term" value="P:proteolysis"/>
    <property type="evidence" value="ECO:0007669"/>
    <property type="project" value="UniProtKB-KW"/>
</dbReference>
<evidence type="ECO:0000259" key="3">
    <source>
        <dbReference type="PROSITE" id="PS50994"/>
    </source>
</evidence>
<keyword evidence="1" id="KW-0378">Hydrolase</keyword>
<reference evidence="4" key="1">
    <citation type="submission" date="2018-11" db="EMBL/GenBank/DDBJ databases">
        <authorList>
            <person name="Grassa J C."/>
        </authorList>
    </citation>
    <scope>NUCLEOTIDE SEQUENCE [LARGE SCALE GENOMIC DNA]</scope>
</reference>
<keyword evidence="5" id="KW-1185">Reference proteome</keyword>
<dbReference type="InterPro" id="IPR025724">
    <property type="entry name" value="GAG-pre-integrase_dom"/>
</dbReference>
<dbReference type="InterPro" id="IPR036397">
    <property type="entry name" value="RNaseH_sf"/>
</dbReference>
<dbReference type="PROSITE" id="PS50994">
    <property type="entry name" value="INTEGRASE"/>
    <property type="match status" value="1"/>
</dbReference>
<proteinExistence type="predicted"/>
<dbReference type="EMBL" id="UZAU01000303">
    <property type="status" value="NOT_ANNOTATED_CDS"/>
    <property type="molecule type" value="Genomic_DNA"/>
</dbReference>
<dbReference type="PANTHER" id="PTHR42648:SF26">
    <property type="entry name" value="INTEGRASE CATALYTIC DOMAIN-CONTAINING PROTEIN"/>
    <property type="match status" value="1"/>
</dbReference>
<feature type="domain" description="Integrase catalytic" evidence="3">
    <location>
        <begin position="380"/>
        <end position="555"/>
    </location>
</feature>
<protein>
    <recommendedName>
        <fullName evidence="3">Integrase catalytic domain-containing protein</fullName>
    </recommendedName>
</protein>
<dbReference type="GO" id="GO:0003676">
    <property type="term" value="F:nucleic acid binding"/>
    <property type="evidence" value="ECO:0007669"/>
    <property type="project" value="InterPro"/>
</dbReference>
<dbReference type="Proteomes" id="UP000596661">
    <property type="component" value="Chromosome 3"/>
</dbReference>
<evidence type="ECO:0000256" key="2">
    <source>
        <dbReference type="SAM" id="MobiDB-lite"/>
    </source>
</evidence>
<dbReference type="PANTHER" id="PTHR42648">
    <property type="entry name" value="TRANSPOSASE, PUTATIVE-RELATED"/>
    <property type="match status" value="1"/>
</dbReference>
<keyword evidence="1" id="KW-0645">Protease</keyword>